<dbReference type="EnsemblPlants" id="KEH26371">
    <property type="protein sequence ID" value="KEH26371"/>
    <property type="gene ID" value="MTR_6g053230"/>
</dbReference>
<feature type="chain" id="PRO_5014499441" evidence="1">
    <location>
        <begin position="18"/>
        <end position="490"/>
    </location>
</feature>
<evidence type="ECO:0000313" key="3">
    <source>
        <dbReference type="EnsemblPlants" id="KEH26371"/>
    </source>
</evidence>
<protein>
    <submittedName>
        <fullName evidence="2">Transmembrane protein, putative</fullName>
    </submittedName>
</protein>
<organism evidence="2 4">
    <name type="scientific">Medicago truncatula</name>
    <name type="common">Barrel medic</name>
    <name type="synonym">Medicago tribuloides</name>
    <dbReference type="NCBI Taxonomy" id="3880"/>
    <lineage>
        <taxon>Eukaryota</taxon>
        <taxon>Viridiplantae</taxon>
        <taxon>Streptophyta</taxon>
        <taxon>Embryophyta</taxon>
        <taxon>Tracheophyta</taxon>
        <taxon>Spermatophyta</taxon>
        <taxon>Magnoliopsida</taxon>
        <taxon>eudicotyledons</taxon>
        <taxon>Gunneridae</taxon>
        <taxon>Pentapetalae</taxon>
        <taxon>rosids</taxon>
        <taxon>fabids</taxon>
        <taxon>Fabales</taxon>
        <taxon>Fabaceae</taxon>
        <taxon>Papilionoideae</taxon>
        <taxon>50 kb inversion clade</taxon>
        <taxon>NPAAA clade</taxon>
        <taxon>Hologalegina</taxon>
        <taxon>IRL clade</taxon>
        <taxon>Trifolieae</taxon>
        <taxon>Medicago</taxon>
    </lineage>
</organism>
<name>A0A072UAE7_MEDTR</name>
<dbReference type="STRING" id="3880.A0A072UAE7"/>
<feature type="signal peptide" evidence="1">
    <location>
        <begin position="1"/>
        <end position="17"/>
    </location>
</feature>
<proteinExistence type="predicted"/>
<evidence type="ECO:0000256" key="1">
    <source>
        <dbReference type="SAM" id="SignalP"/>
    </source>
</evidence>
<gene>
    <name evidence="2" type="ordered locus">MTR_6g053230</name>
</gene>
<keyword evidence="2" id="KW-0812">Transmembrane</keyword>
<dbReference type="Proteomes" id="UP000002051">
    <property type="component" value="Chromosome 6"/>
</dbReference>
<dbReference type="AlphaFoldDB" id="A0A072UAE7"/>
<reference evidence="2 4" key="1">
    <citation type="journal article" date="2011" name="Nature">
        <title>The Medicago genome provides insight into the evolution of rhizobial symbioses.</title>
        <authorList>
            <person name="Young N.D."/>
            <person name="Debelle F."/>
            <person name="Oldroyd G.E."/>
            <person name="Geurts R."/>
            <person name="Cannon S.B."/>
            <person name="Udvardi M.K."/>
            <person name="Benedito V.A."/>
            <person name="Mayer K.F."/>
            <person name="Gouzy J."/>
            <person name="Schoof H."/>
            <person name="Van de Peer Y."/>
            <person name="Proost S."/>
            <person name="Cook D.R."/>
            <person name="Meyers B.C."/>
            <person name="Spannagl M."/>
            <person name="Cheung F."/>
            <person name="De Mita S."/>
            <person name="Krishnakumar V."/>
            <person name="Gundlach H."/>
            <person name="Zhou S."/>
            <person name="Mudge J."/>
            <person name="Bharti A.K."/>
            <person name="Murray J.D."/>
            <person name="Naoumkina M.A."/>
            <person name="Rosen B."/>
            <person name="Silverstein K.A."/>
            <person name="Tang H."/>
            <person name="Rombauts S."/>
            <person name="Zhao P.X."/>
            <person name="Zhou P."/>
            <person name="Barbe V."/>
            <person name="Bardou P."/>
            <person name="Bechner M."/>
            <person name="Bellec A."/>
            <person name="Berger A."/>
            <person name="Berges H."/>
            <person name="Bidwell S."/>
            <person name="Bisseling T."/>
            <person name="Choisne N."/>
            <person name="Couloux A."/>
            <person name="Denny R."/>
            <person name="Deshpande S."/>
            <person name="Dai X."/>
            <person name="Doyle J.J."/>
            <person name="Dudez A.M."/>
            <person name="Farmer A.D."/>
            <person name="Fouteau S."/>
            <person name="Franken C."/>
            <person name="Gibelin C."/>
            <person name="Gish J."/>
            <person name="Goldstein S."/>
            <person name="Gonzalez A.J."/>
            <person name="Green P.J."/>
            <person name="Hallab A."/>
            <person name="Hartog M."/>
            <person name="Hua A."/>
            <person name="Humphray S.J."/>
            <person name="Jeong D.H."/>
            <person name="Jing Y."/>
            <person name="Jocker A."/>
            <person name="Kenton S.M."/>
            <person name="Kim D.J."/>
            <person name="Klee K."/>
            <person name="Lai H."/>
            <person name="Lang C."/>
            <person name="Lin S."/>
            <person name="Macmil S.L."/>
            <person name="Magdelenat G."/>
            <person name="Matthews L."/>
            <person name="McCorrison J."/>
            <person name="Monaghan E.L."/>
            <person name="Mun J.H."/>
            <person name="Najar F.Z."/>
            <person name="Nicholson C."/>
            <person name="Noirot C."/>
            <person name="O'Bleness M."/>
            <person name="Paule C.R."/>
            <person name="Poulain J."/>
            <person name="Prion F."/>
            <person name="Qin B."/>
            <person name="Qu C."/>
            <person name="Retzel E.F."/>
            <person name="Riddle C."/>
            <person name="Sallet E."/>
            <person name="Samain S."/>
            <person name="Samson N."/>
            <person name="Sanders I."/>
            <person name="Saurat O."/>
            <person name="Scarpelli C."/>
            <person name="Schiex T."/>
            <person name="Segurens B."/>
            <person name="Severin A.J."/>
            <person name="Sherrier D.J."/>
            <person name="Shi R."/>
            <person name="Sims S."/>
            <person name="Singer S.R."/>
            <person name="Sinharoy S."/>
            <person name="Sterck L."/>
            <person name="Viollet A."/>
            <person name="Wang B.B."/>
            <person name="Wang K."/>
            <person name="Wang M."/>
            <person name="Wang X."/>
            <person name="Warfsmann J."/>
            <person name="Weissenbach J."/>
            <person name="White D.D."/>
            <person name="White J.D."/>
            <person name="Wiley G.B."/>
            <person name="Wincker P."/>
            <person name="Xing Y."/>
            <person name="Yang L."/>
            <person name="Yao Z."/>
            <person name="Ying F."/>
            <person name="Zhai J."/>
            <person name="Zhou L."/>
            <person name="Zuber A."/>
            <person name="Denarie J."/>
            <person name="Dixon R.A."/>
            <person name="May G.D."/>
            <person name="Schwartz D.C."/>
            <person name="Rogers J."/>
            <person name="Quetier F."/>
            <person name="Town C.D."/>
            <person name="Roe B.A."/>
        </authorList>
    </citation>
    <scope>NUCLEOTIDE SEQUENCE [LARGE SCALE GENOMIC DNA]</scope>
    <source>
        <strain evidence="2">A17</strain>
        <strain evidence="3 4">cv. Jemalong A17</strain>
    </source>
</reference>
<keyword evidence="1" id="KW-0732">Signal</keyword>
<keyword evidence="2" id="KW-0472">Membrane</keyword>
<keyword evidence="4" id="KW-1185">Reference proteome</keyword>
<sequence length="490" mass="53240">MQTKFIALLFIAVCVCCFTYTMENFNVDINDSPNASSAGSSDLSQEALFELCFVGKLLTDKPVRFQFMQERLSKLWRPGQGVTIEQVNIGEAIADIVLDEVEIWAQVFNIPFGFMHEDLAYLVGCHMGCYVSYHINNYFGPWRMYMRIRVALNVNEPLKTCMVFEKEDGNVGKFLNPSNHSVGGGVTVNKWLRGGRMAGRGGRTDGGRGTGNSNGVADVNASPFNVVVMGPSSEHALFGRVKIIRGRGFTFHRLVTNVIGPNGGGEGQWVPFILNNTNIQNQVTIRRLVNGMAAANARGASASSLNTNANPTHQQTTLMLTGNTGNNSTGNDGKLRLTSCNQVTSSEFSISDGALLNEGDAGQTSEPGWLVCASKKKPVMTRHIAAGALVIRDGPRDLQAVQTQNIQCEGKGKAKEVSGPVVKKRIRPSTTQADNVNMVAVLEQEASDMVLDYVNESSVAEVNSVILQNNPLFTETIVMAEAENQPRQQP</sequence>
<reference evidence="2 4" key="2">
    <citation type="journal article" date="2014" name="BMC Genomics">
        <title>An improved genome release (version Mt4.0) for the model legume Medicago truncatula.</title>
        <authorList>
            <person name="Tang H."/>
            <person name="Krishnakumar V."/>
            <person name="Bidwell S."/>
            <person name="Rosen B."/>
            <person name="Chan A."/>
            <person name="Zhou S."/>
            <person name="Gentzbittel L."/>
            <person name="Childs K.L."/>
            <person name="Yandell M."/>
            <person name="Gundlach H."/>
            <person name="Mayer K.F."/>
            <person name="Schwartz D.C."/>
            <person name="Town C.D."/>
        </authorList>
    </citation>
    <scope>GENOME REANNOTATION</scope>
    <source>
        <strain evidence="2">A17</strain>
        <strain evidence="3 4">cv. Jemalong A17</strain>
    </source>
</reference>
<evidence type="ECO:0000313" key="2">
    <source>
        <dbReference type="EMBL" id="KEH26371.1"/>
    </source>
</evidence>
<evidence type="ECO:0000313" key="4">
    <source>
        <dbReference type="Proteomes" id="UP000002051"/>
    </source>
</evidence>
<reference evidence="3" key="3">
    <citation type="submission" date="2015-04" db="UniProtKB">
        <authorList>
            <consortium name="EnsemblPlants"/>
        </authorList>
    </citation>
    <scope>IDENTIFICATION</scope>
    <source>
        <strain evidence="3">cv. Jemalong A17</strain>
    </source>
</reference>
<accession>A0A072UAE7</accession>
<dbReference type="HOGENOM" id="CLU_557106_0_0_1"/>
<dbReference type="EMBL" id="CM001222">
    <property type="protein sequence ID" value="KEH26371.1"/>
    <property type="molecule type" value="Genomic_DNA"/>
</dbReference>